<evidence type="ECO:0000313" key="2">
    <source>
        <dbReference type="EMBL" id="MFC6397362.1"/>
    </source>
</evidence>
<dbReference type="Gene3D" id="1.20.120.450">
    <property type="entry name" value="dinb family like domain"/>
    <property type="match status" value="1"/>
</dbReference>
<protein>
    <submittedName>
        <fullName evidence="2">Maleylpyruvate isomerase family mycothiol-dependent enzyme</fullName>
    </submittedName>
</protein>
<sequence>MSDLGTPSELPDQVSVAQLRRREREATQSLLGDTITIGDQDWQEASRLPGWTRAHVATHIARNADALRRSVTGLLNHTSTRMYPSEAEKVADLEAGSLRGALELQIDLDTSAGELSHAFDQLEDVDPDEVVQLAPGQRVSVRQLPLARLNEVVLHHVDLDCGYTAEMVDGDIARWLLEWNFSLIGDSDLFPALEVCSHSGWHARIGGPGRPTTVRGTDARLLCWLTGRAGAELIEGADDVELPTW</sequence>
<dbReference type="SUPFAM" id="SSF109854">
    <property type="entry name" value="DinB/YfiT-like putative metalloenzymes"/>
    <property type="match status" value="1"/>
</dbReference>
<accession>A0ABW1X5D0</accession>
<dbReference type="RefSeq" id="WP_343885652.1">
    <property type="nucleotide sequence ID" value="NZ_BAAAKI010000010.1"/>
</dbReference>
<gene>
    <name evidence="2" type="ORF">ACFP57_10270</name>
</gene>
<reference evidence="3" key="1">
    <citation type="journal article" date="2019" name="Int. J. Syst. Evol. Microbiol.">
        <title>The Global Catalogue of Microorganisms (GCM) 10K type strain sequencing project: providing services to taxonomists for standard genome sequencing and annotation.</title>
        <authorList>
            <consortium name="The Broad Institute Genomics Platform"/>
            <consortium name="The Broad Institute Genome Sequencing Center for Infectious Disease"/>
            <person name="Wu L."/>
            <person name="Ma J."/>
        </authorList>
    </citation>
    <scope>NUCLEOTIDE SEQUENCE [LARGE SCALE GENOMIC DNA]</scope>
    <source>
        <strain evidence="3">CGMCC 1.15277</strain>
    </source>
</reference>
<evidence type="ECO:0000259" key="1">
    <source>
        <dbReference type="Pfam" id="PF11716"/>
    </source>
</evidence>
<comment type="caution">
    <text evidence="2">The sequence shown here is derived from an EMBL/GenBank/DDBJ whole genome shotgun (WGS) entry which is preliminary data.</text>
</comment>
<dbReference type="InterPro" id="IPR034660">
    <property type="entry name" value="DinB/YfiT-like"/>
</dbReference>
<dbReference type="InterPro" id="IPR017517">
    <property type="entry name" value="Maleyloyr_isom"/>
</dbReference>
<dbReference type="EMBL" id="JBHSUA010000020">
    <property type="protein sequence ID" value="MFC6397362.1"/>
    <property type="molecule type" value="Genomic_DNA"/>
</dbReference>
<dbReference type="NCBIfam" id="TIGR03083">
    <property type="entry name" value="maleylpyruvate isomerase family mycothiol-dependent enzyme"/>
    <property type="match status" value="1"/>
</dbReference>
<proteinExistence type="predicted"/>
<dbReference type="Pfam" id="PF11716">
    <property type="entry name" value="MDMPI_N"/>
    <property type="match status" value="1"/>
</dbReference>
<keyword evidence="3" id="KW-1185">Reference proteome</keyword>
<evidence type="ECO:0000313" key="3">
    <source>
        <dbReference type="Proteomes" id="UP001596266"/>
    </source>
</evidence>
<dbReference type="GO" id="GO:0016853">
    <property type="term" value="F:isomerase activity"/>
    <property type="evidence" value="ECO:0007669"/>
    <property type="project" value="UniProtKB-KW"/>
</dbReference>
<feature type="domain" description="Mycothiol-dependent maleylpyruvate isomerase metal-binding" evidence="1">
    <location>
        <begin position="26"/>
        <end position="159"/>
    </location>
</feature>
<organism evidence="2 3">
    <name type="scientific">Luteococcus sanguinis</name>
    <dbReference type="NCBI Taxonomy" id="174038"/>
    <lineage>
        <taxon>Bacteria</taxon>
        <taxon>Bacillati</taxon>
        <taxon>Actinomycetota</taxon>
        <taxon>Actinomycetes</taxon>
        <taxon>Propionibacteriales</taxon>
        <taxon>Propionibacteriaceae</taxon>
        <taxon>Luteococcus</taxon>
    </lineage>
</organism>
<dbReference type="Proteomes" id="UP001596266">
    <property type="component" value="Unassembled WGS sequence"/>
</dbReference>
<dbReference type="InterPro" id="IPR024344">
    <property type="entry name" value="MDMPI_metal-binding"/>
</dbReference>
<name>A0ABW1X5D0_9ACTN</name>
<keyword evidence="2" id="KW-0413">Isomerase</keyword>